<gene>
    <name evidence="2" type="ORF">J40TS1_51610</name>
</gene>
<keyword evidence="3" id="KW-1185">Reference proteome</keyword>
<evidence type="ECO:0008006" key="4">
    <source>
        <dbReference type="Google" id="ProtNLM"/>
    </source>
</evidence>
<dbReference type="PANTHER" id="PTHR35271:SF1">
    <property type="entry name" value="ABC TRANSPORTER, SUBSTRATE-BINDING LIPOPROTEIN"/>
    <property type="match status" value="1"/>
</dbReference>
<dbReference type="Proteomes" id="UP000683139">
    <property type="component" value="Unassembled WGS sequence"/>
</dbReference>
<dbReference type="SUPFAM" id="SSF53822">
    <property type="entry name" value="Periplasmic binding protein-like I"/>
    <property type="match status" value="1"/>
</dbReference>
<dbReference type="InterPro" id="IPR028082">
    <property type="entry name" value="Peripla_BP_I"/>
</dbReference>
<sequence>MKRKGLFATLLVMLMIVMAACGEGETTNGTSNTNTNSNTGGSGNDGKKYKVAISQFVEHPSLNAVKDGIIAALADGGLVEGDNLEIDYQNAQADFNNLQPISQKIKDGKPDVAVGIATPSAAALVDEITDSPVVFAAVTDPIDAKLVSTLEAPGGNVTGASDSNPDAINQLMDFIASEFKDVKKVGIVINKGEPNAVVMADTAKARLAEHGIELVEAPIATSSDIPIAAQSLVGQVDALYVTLDNTVVEAIDILLDIAHEHDLPFFSSDRDTVEAGAFATVGFKYYDHGYEVGEMLLEILKDGKNPGDMNIRKPENLDFILNIGAAEEMGITVTDEMKAYVKDPETNIIE</sequence>
<name>A0A919YWV0_9BACL</name>
<feature type="chain" id="PRO_5037748449" description="Sugar ABC transporter substrate-binding protein" evidence="1">
    <location>
        <begin position="20"/>
        <end position="350"/>
    </location>
</feature>
<dbReference type="RefSeq" id="WP_213520342.1">
    <property type="nucleotide sequence ID" value="NZ_BOSE01000016.1"/>
</dbReference>
<dbReference type="CDD" id="cd06325">
    <property type="entry name" value="PBP1_ABC_unchar_transporter"/>
    <property type="match status" value="1"/>
</dbReference>
<evidence type="ECO:0000313" key="3">
    <source>
        <dbReference type="Proteomes" id="UP000683139"/>
    </source>
</evidence>
<keyword evidence="1" id="KW-0732">Signal</keyword>
<dbReference type="PROSITE" id="PS51257">
    <property type="entry name" value="PROKAR_LIPOPROTEIN"/>
    <property type="match status" value="1"/>
</dbReference>
<dbReference type="AlphaFoldDB" id="A0A919YWV0"/>
<dbReference type="EMBL" id="BOSE01000016">
    <property type="protein sequence ID" value="GIP19519.1"/>
    <property type="molecule type" value="Genomic_DNA"/>
</dbReference>
<evidence type="ECO:0000256" key="1">
    <source>
        <dbReference type="SAM" id="SignalP"/>
    </source>
</evidence>
<feature type="signal peptide" evidence="1">
    <location>
        <begin position="1"/>
        <end position="19"/>
    </location>
</feature>
<dbReference type="InterPro" id="IPR007487">
    <property type="entry name" value="ABC_transpt-TYRBP-like"/>
</dbReference>
<dbReference type="PANTHER" id="PTHR35271">
    <property type="entry name" value="ABC TRANSPORTER, SUBSTRATE-BINDING LIPOPROTEIN-RELATED"/>
    <property type="match status" value="1"/>
</dbReference>
<dbReference type="Gene3D" id="3.40.50.2300">
    <property type="match status" value="2"/>
</dbReference>
<reference evidence="2" key="1">
    <citation type="submission" date="2021-03" db="EMBL/GenBank/DDBJ databases">
        <title>Antimicrobial resistance genes in bacteria isolated from Japanese honey, and their potential for conferring macrolide and lincosamide resistance in the American foulbrood pathogen Paenibacillus larvae.</title>
        <authorList>
            <person name="Okamoto M."/>
            <person name="Kumagai M."/>
            <person name="Kanamori H."/>
            <person name="Takamatsu D."/>
        </authorList>
    </citation>
    <scope>NUCLEOTIDE SEQUENCE</scope>
    <source>
        <strain evidence="2">J40TS1</strain>
    </source>
</reference>
<organism evidence="2 3">
    <name type="scientific">Paenibacillus montaniterrae</name>
    <dbReference type="NCBI Taxonomy" id="429341"/>
    <lineage>
        <taxon>Bacteria</taxon>
        <taxon>Bacillati</taxon>
        <taxon>Bacillota</taxon>
        <taxon>Bacilli</taxon>
        <taxon>Bacillales</taxon>
        <taxon>Paenibacillaceae</taxon>
        <taxon>Paenibacillus</taxon>
    </lineage>
</organism>
<protein>
    <recommendedName>
        <fullName evidence="4">Sugar ABC transporter substrate-binding protein</fullName>
    </recommendedName>
</protein>
<comment type="caution">
    <text evidence="2">The sequence shown here is derived from an EMBL/GenBank/DDBJ whole genome shotgun (WGS) entry which is preliminary data.</text>
</comment>
<dbReference type="Pfam" id="PF04392">
    <property type="entry name" value="ABC_sub_bind"/>
    <property type="match status" value="1"/>
</dbReference>
<proteinExistence type="predicted"/>
<evidence type="ECO:0000313" key="2">
    <source>
        <dbReference type="EMBL" id="GIP19519.1"/>
    </source>
</evidence>
<accession>A0A919YWV0</accession>